<sequence>MSYAAFTIGHTPASGIKSKIPYEKLFHRHVDPTFFHPFGCVTYVLLPKDQRSGSKVYLLLNLMSRKVIVSHHFKFDKSEKAPTVSIADSSDPHTPAGNFCDLLRQPRHVSAPDDDDSDDEEPHVIQPSDMPETTWIPGNPIPSVSAPSTLITTRPSHIPICLPTVAQQ</sequence>
<feature type="compositionally biased region" description="Acidic residues" evidence="1">
    <location>
        <begin position="112"/>
        <end position="121"/>
    </location>
</feature>
<organism evidence="2 3">
    <name type="scientific">Fistulina hepatica ATCC 64428</name>
    <dbReference type="NCBI Taxonomy" id="1128425"/>
    <lineage>
        <taxon>Eukaryota</taxon>
        <taxon>Fungi</taxon>
        <taxon>Dikarya</taxon>
        <taxon>Basidiomycota</taxon>
        <taxon>Agaricomycotina</taxon>
        <taxon>Agaricomycetes</taxon>
        <taxon>Agaricomycetidae</taxon>
        <taxon>Agaricales</taxon>
        <taxon>Fistulinaceae</taxon>
        <taxon>Fistulina</taxon>
    </lineage>
</organism>
<dbReference type="AlphaFoldDB" id="A0A0D7AB22"/>
<protein>
    <submittedName>
        <fullName evidence="2">Uncharacterized protein</fullName>
    </submittedName>
</protein>
<proteinExistence type="predicted"/>
<evidence type="ECO:0000313" key="2">
    <source>
        <dbReference type="EMBL" id="KIY47614.1"/>
    </source>
</evidence>
<accession>A0A0D7AB22</accession>
<dbReference type="Proteomes" id="UP000054144">
    <property type="component" value="Unassembled WGS sequence"/>
</dbReference>
<gene>
    <name evidence="2" type="ORF">FISHEDRAFT_74553</name>
</gene>
<reference evidence="2 3" key="1">
    <citation type="journal article" date="2015" name="Fungal Genet. Biol.">
        <title>Evolution of novel wood decay mechanisms in Agaricales revealed by the genome sequences of Fistulina hepatica and Cylindrobasidium torrendii.</title>
        <authorList>
            <person name="Floudas D."/>
            <person name="Held B.W."/>
            <person name="Riley R."/>
            <person name="Nagy L.G."/>
            <person name="Koehler G."/>
            <person name="Ransdell A.S."/>
            <person name="Younus H."/>
            <person name="Chow J."/>
            <person name="Chiniquy J."/>
            <person name="Lipzen A."/>
            <person name="Tritt A."/>
            <person name="Sun H."/>
            <person name="Haridas S."/>
            <person name="LaButti K."/>
            <person name="Ohm R.A."/>
            <person name="Kues U."/>
            <person name="Blanchette R.A."/>
            <person name="Grigoriev I.V."/>
            <person name="Minto R.E."/>
            <person name="Hibbett D.S."/>
        </authorList>
    </citation>
    <scope>NUCLEOTIDE SEQUENCE [LARGE SCALE GENOMIC DNA]</scope>
    <source>
        <strain evidence="2 3">ATCC 64428</strain>
    </source>
</reference>
<dbReference type="EMBL" id="KN881931">
    <property type="protein sequence ID" value="KIY47614.1"/>
    <property type="molecule type" value="Genomic_DNA"/>
</dbReference>
<feature type="region of interest" description="Disordered" evidence="1">
    <location>
        <begin position="107"/>
        <end position="138"/>
    </location>
</feature>
<dbReference type="OrthoDB" id="7691805at2759"/>
<evidence type="ECO:0000256" key="1">
    <source>
        <dbReference type="SAM" id="MobiDB-lite"/>
    </source>
</evidence>
<keyword evidence="3" id="KW-1185">Reference proteome</keyword>
<evidence type="ECO:0000313" key="3">
    <source>
        <dbReference type="Proteomes" id="UP000054144"/>
    </source>
</evidence>
<name>A0A0D7AB22_9AGAR</name>